<organism evidence="2">
    <name type="scientific">Anguilla anguilla</name>
    <name type="common">European freshwater eel</name>
    <name type="synonym">Muraena anguilla</name>
    <dbReference type="NCBI Taxonomy" id="7936"/>
    <lineage>
        <taxon>Eukaryota</taxon>
        <taxon>Metazoa</taxon>
        <taxon>Chordata</taxon>
        <taxon>Craniata</taxon>
        <taxon>Vertebrata</taxon>
        <taxon>Euteleostomi</taxon>
        <taxon>Actinopterygii</taxon>
        <taxon>Neopterygii</taxon>
        <taxon>Teleostei</taxon>
        <taxon>Anguilliformes</taxon>
        <taxon>Anguillidae</taxon>
        <taxon>Anguilla</taxon>
    </lineage>
</organism>
<evidence type="ECO:0000256" key="1">
    <source>
        <dbReference type="SAM" id="SignalP"/>
    </source>
</evidence>
<keyword evidence="1" id="KW-0732">Signal</keyword>
<feature type="chain" id="PRO_5002435378" description="G-protein coupled receptors family 1 profile domain-containing protein" evidence="1">
    <location>
        <begin position="18"/>
        <end position="53"/>
    </location>
</feature>
<proteinExistence type="predicted"/>
<reference evidence="2" key="2">
    <citation type="journal article" date="2015" name="Fish Shellfish Immunol.">
        <title>Early steps in the European eel (Anguilla anguilla)-Vibrio vulnificus interaction in the gills: Role of the RtxA13 toxin.</title>
        <authorList>
            <person name="Callol A."/>
            <person name="Pajuelo D."/>
            <person name="Ebbesson L."/>
            <person name="Teles M."/>
            <person name="MacKenzie S."/>
            <person name="Amaro C."/>
        </authorList>
    </citation>
    <scope>NUCLEOTIDE SEQUENCE</scope>
</reference>
<protein>
    <recommendedName>
        <fullName evidence="3">G-protein coupled receptors family 1 profile domain-containing protein</fullName>
    </recommendedName>
</protein>
<name>A0A0E9XA79_ANGAN</name>
<dbReference type="AlphaFoldDB" id="A0A0E9XA79"/>
<accession>A0A0E9XA79</accession>
<evidence type="ECO:0008006" key="3">
    <source>
        <dbReference type="Google" id="ProtNLM"/>
    </source>
</evidence>
<reference evidence="2" key="1">
    <citation type="submission" date="2014-11" db="EMBL/GenBank/DDBJ databases">
        <authorList>
            <person name="Amaro Gonzalez C."/>
        </authorList>
    </citation>
    <scope>NUCLEOTIDE SEQUENCE</scope>
</reference>
<evidence type="ECO:0000313" key="2">
    <source>
        <dbReference type="EMBL" id="JAH98613.1"/>
    </source>
</evidence>
<feature type="signal peptide" evidence="1">
    <location>
        <begin position="1"/>
        <end position="17"/>
    </location>
</feature>
<sequence>MFWTLPYLLFIIDHVTLFCVVTVNRTEDGCWSFPPVKLACFWSENSLCHLNKA</sequence>
<dbReference type="EMBL" id="GBXM01009964">
    <property type="protein sequence ID" value="JAH98613.1"/>
    <property type="molecule type" value="Transcribed_RNA"/>
</dbReference>